<accession>A0A1I1AC75</accession>
<evidence type="ECO:0000313" key="1">
    <source>
        <dbReference type="EMBL" id="SFB35584.1"/>
    </source>
</evidence>
<dbReference type="Proteomes" id="UP000198790">
    <property type="component" value="Unassembled WGS sequence"/>
</dbReference>
<dbReference type="RefSeq" id="WP_092897568.1">
    <property type="nucleotide sequence ID" value="NZ_FOKK01000008.1"/>
</dbReference>
<reference evidence="1 2" key="1">
    <citation type="submission" date="2016-10" db="EMBL/GenBank/DDBJ databases">
        <authorList>
            <person name="de Groot N.N."/>
        </authorList>
    </citation>
    <scope>NUCLEOTIDE SEQUENCE [LARGE SCALE GENOMIC DNA]</scope>
    <source>
        <strain evidence="1 2">DSM 23399</strain>
    </source>
</reference>
<proteinExistence type="predicted"/>
<dbReference type="InterPro" id="IPR018534">
    <property type="entry name" value="Tet_reg_excision_RteC"/>
</dbReference>
<protein>
    <submittedName>
        <fullName evidence="1">RteC protein</fullName>
    </submittedName>
</protein>
<evidence type="ECO:0000313" key="2">
    <source>
        <dbReference type="Proteomes" id="UP000198790"/>
    </source>
</evidence>
<keyword evidence="2" id="KW-1185">Reference proteome</keyword>
<dbReference type="OrthoDB" id="790983at2"/>
<dbReference type="STRING" id="237018.SAMN04489723_1087"/>
<name>A0A1I1AC75_9BACT</name>
<sequence>MNIIEISIQILSNLKRELSILKLDGENKLIQFESAFHLVDKAMDKIKLFMDKYDFVSEQEEIEFFKHHMSKFLKESVYFSELFNMESIKPAGPEHEIRKFYEKELLSVQEFLQNNQNLYNYLLMKKENQDRVFFLRSSQAPVYKPNLFWHTLDTRYCTVYTLYCARIMGTLSLAGYIHDQLLILNDAQDSVGEDKNPSLYWTGKKTDLVELVYALKTSNVINYGNASVVELATLMSEVFGKELQGYYRTFLEIKSRKKNRTVFLDHCRVNLEAYMDSFEAKE</sequence>
<gene>
    <name evidence="1" type="ORF">SAMN04489723_1087</name>
</gene>
<dbReference type="AlphaFoldDB" id="A0A1I1AC75"/>
<dbReference type="Pfam" id="PF09357">
    <property type="entry name" value="RteC"/>
    <property type="match status" value="1"/>
</dbReference>
<dbReference type="EMBL" id="FOKK01000008">
    <property type="protein sequence ID" value="SFB35584.1"/>
    <property type="molecule type" value="Genomic_DNA"/>
</dbReference>
<organism evidence="1 2">
    <name type="scientific">Algoriphagus aquimarinus</name>
    <dbReference type="NCBI Taxonomy" id="237018"/>
    <lineage>
        <taxon>Bacteria</taxon>
        <taxon>Pseudomonadati</taxon>
        <taxon>Bacteroidota</taxon>
        <taxon>Cytophagia</taxon>
        <taxon>Cytophagales</taxon>
        <taxon>Cyclobacteriaceae</taxon>
        <taxon>Algoriphagus</taxon>
    </lineage>
</organism>